<sequence>MIKFTNTIKAEFLNLLGELKAYYIDYIFHNFNIFMLFLGLFYGMNKDMSSPDEIVFFIVGLIVWWYATISIQSVSIIVQSEARQGTLEQIFMTKTDMSVLILCRLIANYLFETLQMIFVVSLCIISFGLTSSFQWGISFINIIINILVCLIGLSGMGYFVAGLAIIYKKVDAIARATSNLILFFSGLIIPLSAIPNMFHIFAKLFPFYWSMESIKNSTYNSLSILGLGTSEFAWLFGISVFWMLVGIMSFKTSIATALKKGSISHY</sequence>
<evidence type="ECO:0000259" key="6">
    <source>
        <dbReference type="PROSITE" id="PS51012"/>
    </source>
</evidence>
<proteinExistence type="inferred from homology"/>
<gene>
    <name evidence="7" type="ORF">SAMN02745196_02031</name>
</gene>
<keyword evidence="5" id="KW-0813">Transport</keyword>
<dbReference type="PANTHER" id="PTHR43229:SF6">
    <property type="entry name" value="ABC-TYPE MULTIDRUG TRANSPORT SYSTEM, PERMEASE COMPONENT"/>
    <property type="match status" value="1"/>
</dbReference>
<keyword evidence="4 5" id="KW-0472">Membrane</keyword>
<dbReference type="STRING" id="1121306.SAMN02745196_02031"/>
<dbReference type="InterPro" id="IPR013525">
    <property type="entry name" value="ABC2_TM"/>
</dbReference>
<dbReference type="AlphaFoldDB" id="A0A1M5X5W9"/>
<dbReference type="PANTHER" id="PTHR43229">
    <property type="entry name" value="NODULATION PROTEIN J"/>
    <property type="match status" value="1"/>
</dbReference>
<dbReference type="GO" id="GO:0005886">
    <property type="term" value="C:plasma membrane"/>
    <property type="evidence" value="ECO:0007669"/>
    <property type="project" value="UniProtKB-SubCell"/>
</dbReference>
<reference evidence="7 8" key="1">
    <citation type="submission" date="2016-11" db="EMBL/GenBank/DDBJ databases">
        <authorList>
            <person name="Jaros S."/>
            <person name="Januszkiewicz K."/>
            <person name="Wedrychowicz H."/>
        </authorList>
    </citation>
    <scope>NUCLEOTIDE SEQUENCE [LARGE SCALE GENOMIC DNA]</scope>
    <source>
        <strain evidence="7 8">DSM 3089</strain>
    </source>
</reference>
<evidence type="ECO:0000313" key="8">
    <source>
        <dbReference type="Proteomes" id="UP000184526"/>
    </source>
</evidence>
<dbReference type="OrthoDB" id="2991619at2"/>
<keyword evidence="5" id="KW-1003">Cell membrane</keyword>
<feature type="transmembrane region" description="Helical" evidence="5">
    <location>
        <begin position="139"/>
        <end position="167"/>
    </location>
</feature>
<evidence type="ECO:0000256" key="4">
    <source>
        <dbReference type="ARBA" id="ARBA00023136"/>
    </source>
</evidence>
<evidence type="ECO:0000256" key="3">
    <source>
        <dbReference type="ARBA" id="ARBA00022989"/>
    </source>
</evidence>
<dbReference type="RefSeq" id="WP_072831904.1">
    <property type="nucleotide sequence ID" value="NZ_FQXP01000007.1"/>
</dbReference>
<protein>
    <recommendedName>
        <fullName evidence="5">Transport permease protein</fullName>
    </recommendedName>
</protein>
<comment type="similarity">
    <text evidence="5">Belongs to the ABC-2 integral membrane protein family.</text>
</comment>
<keyword evidence="8" id="KW-1185">Reference proteome</keyword>
<dbReference type="Pfam" id="PF01061">
    <property type="entry name" value="ABC2_membrane"/>
    <property type="match status" value="1"/>
</dbReference>
<feature type="transmembrane region" description="Helical" evidence="5">
    <location>
        <begin position="179"/>
        <end position="202"/>
    </location>
</feature>
<keyword evidence="2 5" id="KW-0812">Transmembrane</keyword>
<feature type="transmembrane region" description="Helical" evidence="5">
    <location>
        <begin position="54"/>
        <end position="78"/>
    </location>
</feature>
<evidence type="ECO:0000256" key="2">
    <source>
        <dbReference type="ARBA" id="ARBA00022692"/>
    </source>
</evidence>
<dbReference type="InterPro" id="IPR047817">
    <property type="entry name" value="ABC2_TM_bact-type"/>
</dbReference>
<keyword evidence="3 5" id="KW-1133">Transmembrane helix</keyword>
<feature type="transmembrane region" description="Helical" evidence="5">
    <location>
        <begin position="99"/>
        <end position="127"/>
    </location>
</feature>
<feature type="domain" description="ABC transmembrane type-2" evidence="6">
    <location>
        <begin position="21"/>
        <end position="253"/>
    </location>
</feature>
<evidence type="ECO:0000256" key="1">
    <source>
        <dbReference type="ARBA" id="ARBA00004141"/>
    </source>
</evidence>
<evidence type="ECO:0000313" key="7">
    <source>
        <dbReference type="EMBL" id="SHH95176.1"/>
    </source>
</evidence>
<dbReference type="Proteomes" id="UP000184526">
    <property type="component" value="Unassembled WGS sequence"/>
</dbReference>
<accession>A0A1M5X5W9</accession>
<evidence type="ECO:0000256" key="5">
    <source>
        <dbReference type="RuleBase" id="RU361157"/>
    </source>
</evidence>
<name>A0A1M5X5W9_9CLOT</name>
<dbReference type="GO" id="GO:0140359">
    <property type="term" value="F:ABC-type transporter activity"/>
    <property type="evidence" value="ECO:0007669"/>
    <property type="project" value="InterPro"/>
</dbReference>
<comment type="subcellular location">
    <subcellularLocation>
        <location evidence="5">Cell membrane</location>
        <topology evidence="5">Multi-pass membrane protein</topology>
    </subcellularLocation>
    <subcellularLocation>
        <location evidence="1">Membrane</location>
        <topology evidence="1">Multi-pass membrane protein</topology>
    </subcellularLocation>
</comment>
<dbReference type="EMBL" id="FQXP01000007">
    <property type="protein sequence ID" value="SHH95176.1"/>
    <property type="molecule type" value="Genomic_DNA"/>
</dbReference>
<feature type="transmembrane region" description="Helical" evidence="5">
    <location>
        <begin position="232"/>
        <end position="250"/>
    </location>
</feature>
<organism evidence="7 8">
    <name type="scientific">Clostridium collagenovorans DSM 3089</name>
    <dbReference type="NCBI Taxonomy" id="1121306"/>
    <lineage>
        <taxon>Bacteria</taxon>
        <taxon>Bacillati</taxon>
        <taxon>Bacillota</taxon>
        <taxon>Clostridia</taxon>
        <taxon>Eubacteriales</taxon>
        <taxon>Clostridiaceae</taxon>
        <taxon>Clostridium</taxon>
    </lineage>
</organism>
<feature type="transmembrane region" description="Helical" evidence="5">
    <location>
        <begin position="21"/>
        <end position="42"/>
    </location>
</feature>
<dbReference type="InterPro" id="IPR051784">
    <property type="entry name" value="Nod_factor_ABC_transporter"/>
</dbReference>
<dbReference type="PROSITE" id="PS51012">
    <property type="entry name" value="ABC_TM2"/>
    <property type="match status" value="1"/>
</dbReference>